<name>A0ABM3MCE0_GALME</name>
<feature type="transmembrane region" description="Helical" evidence="8">
    <location>
        <begin position="610"/>
        <end position="630"/>
    </location>
</feature>
<evidence type="ECO:0000313" key="11">
    <source>
        <dbReference type="RefSeq" id="XP_052749089.1"/>
    </source>
</evidence>
<keyword evidence="2" id="KW-0813">Transport</keyword>
<evidence type="ECO:0000256" key="8">
    <source>
        <dbReference type="SAM" id="Phobius"/>
    </source>
</evidence>
<reference evidence="11 12" key="1">
    <citation type="submission" date="2025-05" db="UniProtKB">
        <authorList>
            <consortium name="RefSeq"/>
        </authorList>
    </citation>
    <scope>IDENTIFICATION</scope>
    <source>
        <tissue evidence="11 12">Whole larvae</tissue>
    </source>
</reference>
<feature type="transmembrane region" description="Helical" evidence="8">
    <location>
        <begin position="715"/>
        <end position="742"/>
    </location>
</feature>
<feature type="transmembrane region" description="Helical" evidence="8">
    <location>
        <begin position="636"/>
        <end position="653"/>
    </location>
</feature>
<dbReference type="RefSeq" id="XP_052749090.1">
    <property type="nucleotide sequence ID" value="XM_052893130.1"/>
</dbReference>
<comment type="subcellular location">
    <subcellularLocation>
        <location evidence="1">Membrane</location>
        <topology evidence="1">Multi-pass membrane protein</topology>
    </subcellularLocation>
</comment>
<evidence type="ECO:0000313" key="13">
    <source>
        <dbReference type="RefSeq" id="XP_052749092.1"/>
    </source>
</evidence>
<feature type="transmembrane region" description="Helical" evidence="8">
    <location>
        <begin position="762"/>
        <end position="790"/>
    </location>
</feature>
<dbReference type="InterPro" id="IPR004680">
    <property type="entry name" value="Cit_transptr-like_dom"/>
</dbReference>
<feature type="region of interest" description="Disordered" evidence="7">
    <location>
        <begin position="63"/>
        <end position="124"/>
    </location>
</feature>
<dbReference type="RefSeq" id="XP_052749094.1">
    <property type="nucleotide sequence ID" value="XM_052893134.1"/>
</dbReference>
<feature type="transmembrane region" description="Helical" evidence="8">
    <location>
        <begin position="500"/>
        <end position="519"/>
    </location>
</feature>
<dbReference type="CDD" id="cd01116">
    <property type="entry name" value="P_permease"/>
    <property type="match status" value="1"/>
</dbReference>
<proteinExistence type="predicted"/>
<evidence type="ECO:0000256" key="3">
    <source>
        <dbReference type="ARBA" id="ARBA00022692"/>
    </source>
</evidence>
<evidence type="ECO:0000256" key="5">
    <source>
        <dbReference type="ARBA" id="ARBA00023136"/>
    </source>
</evidence>
<keyword evidence="5 8" id="KW-0472">Membrane</keyword>
<feature type="transmembrane region" description="Helical" evidence="8">
    <location>
        <begin position="665"/>
        <end position="685"/>
    </location>
</feature>
<feature type="transmembrane region" description="Helical" evidence="8">
    <location>
        <begin position="318"/>
        <end position="335"/>
    </location>
</feature>
<feature type="compositionally biased region" description="Basic and acidic residues" evidence="7">
    <location>
        <begin position="111"/>
        <end position="124"/>
    </location>
</feature>
<feature type="transmembrane region" description="Helical" evidence="8">
    <location>
        <begin position="342"/>
        <end position="359"/>
    </location>
</feature>
<sequence>MSNLWKGLKELAGIQKQQTNQELNRSQYSLVSTEEVTPYTLRLCLGLPDEVKNDPVLAPFKEIYEKEHGDPGEKATSWSGATKRETDVNPNPSVNDDDELQVLSDEDDAEVADRTENRNKEDKASVDKILHRNYKKKQYIKVTRDKCYVKIITLVACWLFFTSTFLMYNEKRDIDRSTAITNGKDKHYTLQLSDNHAFILVKLSGPFLSENDETKMNSDVLARYHKMEVWLERRTYSYEQNHSNEDFDVEASERWLITLQNDNQLDFNEGEPRIHKFHHKPNSTHTNNTYIIRMRSTSNRTVPFTISYTASPLDVTTGVVYAVVLLSGLYLLIIFEIVNRTMAVIVMATMSLAALTLAGERPSLPELISWMNEETLLLLFCMMLLVAITAETGIFDFLAVFTFEVTKGKLWPMIYLLCGVTALLSAFTDNVTIVLLMSPVTIRICEVMGLDPVPILMLMAIYSNVGGTATPIGDPSNVIVVSNKDVAEAGINFTNFTAHMSLGILLVFIQTSLQIRYIYRDTNKLRLKVPADIQELHHQISIWRRAKDSLPHLNNGVNVIRERLEKKIEKLNEKLDTLIRENSKGSCSEETFLNTLAELKEHYKIRDKVLLLKAMVATAFVVVMFFLHSVPELNRISLGWTVLLGAILLLTLADRSDLEPILHRVEWSTLLFFGALFVFMEFSIFQALSKLGLIVFIGNLMEQLILMVDERARLAVAIITITWVSGLISACVDNIPLTTMMVRVVVSIGSNPNLNLPKSPLIWALLYGGCLGGNGTLTGTTANVVCAGVAEHHGYKFTFKRFFNTGFPIMVGHLIVASAYLLISHCLFEWH</sequence>
<accession>A0ABM3MCE0</accession>
<evidence type="ECO:0000256" key="4">
    <source>
        <dbReference type="ARBA" id="ARBA00022989"/>
    </source>
</evidence>
<dbReference type="PANTHER" id="PTHR43568:SF1">
    <property type="entry name" value="P PROTEIN"/>
    <property type="match status" value="1"/>
</dbReference>
<evidence type="ECO:0000313" key="10">
    <source>
        <dbReference type="Proteomes" id="UP001652740"/>
    </source>
</evidence>
<feature type="transmembrane region" description="Helical" evidence="8">
    <location>
        <begin position="691"/>
        <end position="708"/>
    </location>
</feature>
<organism evidence="10 12">
    <name type="scientific">Galleria mellonella</name>
    <name type="common">Greater wax moth</name>
    <dbReference type="NCBI Taxonomy" id="7137"/>
    <lineage>
        <taxon>Eukaryota</taxon>
        <taxon>Metazoa</taxon>
        <taxon>Ecdysozoa</taxon>
        <taxon>Arthropoda</taxon>
        <taxon>Hexapoda</taxon>
        <taxon>Insecta</taxon>
        <taxon>Pterygota</taxon>
        <taxon>Neoptera</taxon>
        <taxon>Endopterygota</taxon>
        <taxon>Lepidoptera</taxon>
        <taxon>Glossata</taxon>
        <taxon>Ditrysia</taxon>
        <taxon>Pyraloidea</taxon>
        <taxon>Pyralidae</taxon>
        <taxon>Galleriinae</taxon>
        <taxon>Galleria</taxon>
    </lineage>
</organism>
<evidence type="ECO:0000256" key="1">
    <source>
        <dbReference type="ARBA" id="ARBA00004141"/>
    </source>
</evidence>
<feature type="transmembrane region" description="Helical" evidence="8">
    <location>
        <begin position="147"/>
        <end position="168"/>
    </location>
</feature>
<feature type="compositionally biased region" description="Basic and acidic residues" evidence="7">
    <location>
        <begin position="63"/>
        <end position="73"/>
    </location>
</feature>
<feature type="transmembrane region" description="Helical" evidence="8">
    <location>
        <begin position="375"/>
        <end position="398"/>
    </location>
</feature>
<feature type="domain" description="Citrate transporter-like" evidence="9">
    <location>
        <begin position="330"/>
        <end position="768"/>
    </location>
</feature>
<feature type="coiled-coil region" evidence="6">
    <location>
        <begin position="554"/>
        <end position="581"/>
    </location>
</feature>
<keyword evidence="6" id="KW-0175">Coiled coil</keyword>
<dbReference type="GeneID" id="113509179"/>
<keyword evidence="3 8" id="KW-0812">Transmembrane</keyword>
<dbReference type="RefSeq" id="XP_052749092.1">
    <property type="nucleotide sequence ID" value="XM_052893132.1"/>
</dbReference>
<dbReference type="PANTHER" id="PTHR43568">
    <property type="entry name" value="P PROTEIN"/>
    <property type="match status" value="1"/>
</dbReference>
<evidence type="ECO:0000256" key="6">
    <source>
        <dbReference type="SAM" id="Coils"/>
    </source>
</evidence>
<dbReference type="Pfam" id="PF03600">
    <property type="entry name" value="CitMHS"/>
    <property type="match status" value="1"/>
</dbReference>
<evidence type="ECO:0000313" key="15">
    <source>
        <dbReference type="RefSeq" id="XP_052749094.1"/>
    </source>
</evidence>
<evidence type="ECO:0000259" key="9">
    <source>
        <dbReference type="Pfam" id="PF03600"/>
    </source>
</evidence>
<evidence type="ECO:0000256" key="2">
    <source>
        <dbReference type="ARBA" id="ARBA00022448"/>
    </source>
</evidence>
<feature type="transmembrane region" description="Helical" evidence="8">
    <location>
        <begin position="802"/>
        <end position="823"/>
    </location>
</feature>
<feature type="compositionally biased region" description="Acidic residues" evidence="7">
    <location>
        <begin position="95"/>
        <end position="110"/>
    </location>
</feature>
<dbReference type="RefSeq" id="XP_052749093.1">
    <property type="nucleotide sequence ID" value="XM_052893133.1"/>
</dbReference>
<gene>
    <name evidence="11 12 13 14 15" type="primary">LOC113509179</name>
</gene>
<keyword evidence="4 8" id="KW-1133">Transmembrane helix</keyword>
<feature type="transmembrane region" description="Helical" evidence="8">
    <location>
        <begin position="410"/>
        <end position="428"/>
    </location>
</feature>
<dbReference type="InterPro" id="IPR051475">
    <property type="entry name" value="Diverse_Ion_Transporter"/>
</dbReference>
<evidence type="ECO:0000313" key="12">
    <source>
        <dbReference type="RefSeq" id="XP_052749090.1"/>
    </source>
</evidence>
<evidence type="ECO:0000313" key="14">
    <source>
        <dbReference type="RefSeq" id="XP_052749093.1"/>
    </source>
</evidence>
<keyword evidence="10" id="KW-1185">Reference proteome</keyword>
<dbReference type="RefSeq" id="XP_052749089.1">
    <property type="nucleotide sequence ID" value="XM_052893129.1"/>
</dbReference>
<evidence type="ECO:0000256" key="7">
    <source>
        <dbReference type="SAM" id="MobiDB-lite"/>
    </source>
</evidence>
<dbReference type="Proteomes" id="UP001652740">
    <property type="component" value="Unplaced"/>
</dbReference>
<protein>
    <submittedName>
        <fullName evidence="11 12">P protein-like isoform X1</fullName>
    </submittedName>
</protein>